<evidence type="ECO:0000313" key="1">
    <source>
        <dbReference type="EMBL" id="VDS08968.1"/>
    </source>
</evidence>
<dbReference type="OrthoDB" id="564699at2"/>
<dbReference type="AlphaFoldDB" id="A0A3S4GR81"/>
<organism evidence="1 2">
    <name type="scientific">Paracoccus haematequi</name>
    <dbReference type="NCBI Taxonomy" id="2491866"/>
    <lineage>
        <taxon>Bacteria</taxon>
        <taxon>Pseudomonadati</taxon>
        <taxon>Pseudomonadota</taxon>
        <taxon>Alphaproteobacteria</taxon>
        <taxon>Rhodobacterales</taxon>
        <taxon>Paracoccaceae</taxon>
        <taxon>Paracoccus</taxon>
    </lineage>
</organism>
<dbReference type="Proteomes" id="UP000270743">
    <property type="component" value="Unassembled WGS sequence"/>
</dbReference>
<protein>
    <recommendedName>
        <fullName evidence="3">DUF2793 domain-containing protein</fullName>
    </recommendedName>
</protein>
<evidence type="ECO:0000313" key="2">
    <source>
        <dbReference type="Proteomes" id="UP000270743"/>
    </source>
</evidence>
<evidence type="ECO:0008006" key="3">
    <source>
        <dbReference type="Google" id="ProtNLM"/>
    </source>
</evidence>
<accession>A0A3S4GR81</accession>
<proteinExistence type="predicted"/>
<dbReference type="Pfam" id="PF10983">
    <property type="entry name" value="DUF2793"/>
    <property type="match status" value="1"/>
</dbReference>
<dbReference type="InterPro" id="IPR021251">
    <property type="entry name" value="DUF2793"/>
</dbReference>
<name>A0A3S4GR81_9RHOB</name>
<reference evidence="1 2" key="1">
    <citation type="submission" date="2018-12" db="EMBL/GenBank/DDBJ databases">
        <authorList>
            <person name="Criscuolo A."/>
        </authorList>
    </citation>
    <scope>NUCLEOTIDE SEQUENCE [LARGE SCALE GENOMIC DNA]</scope>
    <source>
        <strain evidence="1">ACIP1116241</strain>
    </source>
</reference>
<dbReference type="RefSeq" id="WP_126154621.1">
    <property type="nucleotide sequence ID" value="NZ_UZWE01000030.1"/>
</dbReference>
<gene>
    <name evidence="1" type="ORF">PARHAE_02155</name>
</gene>
<keyword evidence="2" id="KW-1185">Reference proteome</keyword>
<sequence length="236" mass="24105">MTTETRRLQLPLLQSAQAQKHVTVNEALMRLDGLTNAVLESVSVAVPPQTVIDGQAWGVPQGASGAWAGQTGRIAVGANGGWVFAPPSRGMRAFVADRGVEAVFDGQGWFMGAATFGSMGSGLAFGMAQGEVTVGSGTTFNTGIAMPAGAMVVGAVAKVTQALTGGLTTWRLGTADSNNRFGQGLGKAAGSWARGMLGAPMTYYSGATLLMTGEGGGFTGGKVKLAVHWLDLRLPD</sequence>
<dbReference type="EMBL" id="UZWE01000030">
    <property type="protein sequence ID" value="VDS08968.1"/>
    <property type="molecule type" value="Genomic_DNA"/>
</dbReference>